<name>A0AAP0ZKZ7_9XANT</name>
<sequence length="153" mass="17567">IDDDSSIADAIAYKRQADSLGLTLFLWQEDDNTASAQATLEKLFRFFDEHPDVPELLLVTQDGEGPRYRWKSPGMPDKRPEAPHVPLLPDSMTALLVARSDRVDKLVRPYVVDVGDGINKDDTQYDIIKLWNFFWETRDVFDEKYEEAFNAEG</sequence>
<feature type="non-terminal residue" evidence="2">
    <location>
        <position position="1"/>
    </location>
</feature>
<dbReference type="RefSeq" id="WP_154582782.1">
    <property type="nucleotide sequence ID" value="NZ_LHUJ01000235.1"/>
</dbReference>
<proteinExistence type="predicted"/>
<feature type="domain" description="Type VI lipase adapter protein Tla3 N-terminal" evidence="1">
    <location>
        <begin position="4"/>
        <end position="74"/>
    </location>
</feature>
<reference evidence="2 3" key="1">
    <citation type="submission" date="2015-07" db="EMBL/GenBank/DDBJ databases">
        <authorList>
            <consortium name="Consortium for Microbial Forensics and Genomics (microFORGE)"/>
            <person name="Knight B.M."/>
            <person name="Roberts D.P."/>
            <person name="Lin D."/>
            <person name="Hari K."/>
            <person name="Fletcher J."/>
            <person name="Melcher U."/>
            <person name="Blagden T."/>
            <person name="Winegar R.A."/>
        </authorList>
    </citation>
    <scope>NUCLEOTIDE SEQUENCE [LARGE SCALE GENOMIC DNA]</scope>
    <source>
        <strain evidence="2 3">X11-5A</strain>
    </source>
</reference>
<evidence type="ECO:0000259" key="1">
    <source>
        <dbReference type="Pfam" id="PF11394"/>
    </source>
</evidence>
<organism evidence="2 3">
    <name type="scientific">Xanthomonas oryzae</name>
    <dbReference type="NCBI Taxonomy" id="347"/>
    <lineage>
        <taxon>Bacteria</taxon>
        <taxon>Pseudomonadati</taxon>
        <taxon>Pseudomonadota</taxon>
        <taxon>Gammaproteobacteria</taxon>
        <taxon>Lysobacterales</taxon>
        <taxon>Lysobacteraceae</taxon>
        <taxon>Xanthomonas</taxon>
    </lineage>
</organism>
<accession>A0AAP0ZKZ7</accession>
<dbReference type="AlphaFoldDB" id="A0AAP0ZKZ7"/>
<dbReference type="Pfam" id="PF11394">
    <property type="entry name" value="Tla3_N"/>
    <property type="match status" value="1"/>
</dbReference>
<feature type="non-terminal residue" evidence="2">
    <location>
        <position position="153"/>
    </location>
</feature>
<evidence type="ECO:0000313" key="3">
    <source>
        <dbReference type="Proteomes" id="UP000036790"/>
    </source>
</evidence>
<reference evidence="2 3" key="2">
    <citation type="submission" date="2015-09" db="EMBL/GenBank/DDBJ databases">
        <title>Draft genome sequence of Xanthomonas oryzae pv. USA str. X11-5A.</title>
        <authorList>
            <person name="Knight B.M."/>
            <person name="Roberts D.P."/>
            <person name="Lin D."/>
            <person name="Hari K."/>
            <person name="Fletcher J."/>
            <person name="Melcher U."/>
            <person name="Blagden T."/>
            <person name="Winegar R.A."/>
        </authorList>
    </citation>
    <scope>NUCLEOTIDE SEQUENCE [LARGE SCALE GENOMIC DNA]</scope>
    <source>
        <strain evidence="2 3">X11-5A</strain>
    </source>
</reference>
<comment type="caution">
    <text evidence="2">The sequence shown here is derived from an EMBL/GenBank/DDBJ whole genome shotgun (WGS) entry which is preliminary data.</text>
</comment>
<dbReference type="Proteomes" id="UP000036790">
    <property type="component" value="Unassembled WGS sequence"/>
</dbReference>
<dbReference type="InterPro" id="IPR021531">
    <property type="entry name" value="Tla3_N"/>
</dbReference>
<protein>
    <recommendedName>
        <fullName evidence="1">Type VI lipase adapter protein Tla3 N-terminal domain-containing protein</fullName>
    </recommendedName>
</protein>
<evidence type="ECO:0000313" key="2">
    <source>
        <dbReference type="EMBL" id="KOR43156.1"/>
    </source>
</evidence>
<dbReference type="EMBL" id="LHUJ01000235">
    <property type="protein sequence ID" value="KOR43156.1"/>
    <property type="molecule type" value="Genomic_DNA"/>
</dbReference>
<gene>
    <name evidence="2" type="ORF">ADT25_13485</name>
</gene>